<dbReference type="AlphaFoldDB" id="E2BH89"/>
<name>E2BH89_HARSA</name>
<dbReference type="OMA" id="YSARTWF"/>
<proteinExistence type="predicted"/>
<dbReference type="InterPro" id="IPR036397">
    <property type="entry name" value="RNaseH_sf"/>
</dbReference>
<gene>
    <name evidence="1" type="ORF">EAI_03860</name>
</gene>
<dbReference type="EMBL" id="GL448273">
    <property type="protein sequence ID" value="EFN84939.1"/>
    <property type="molecule type" value="Genomic_DNA"/>
</dbReference>
<dbReference type="PANTHER" id="PTHR47326">
    <property type="entry name" value="TRANSPOSABLE ELEMENT TC3 TRANSPOSASE-LIKE PROTEIN"/>
    <property type="match status" value="1"/>
</dbReference>
<accession>E2BH89</accession>
<dbReference type="Proteomes" id="UP000008237">
    <property type="component" value="Unassembled WGS sequence"/>
</dbReference>
<dbReference type="Gene3D" id="3.30.420.10">
    <property type="entry name" value="Ribonuclease H-like superfamily/Ribonuclease H"/>
    <property type="match status" value="1"/>
</dbReference>
<dbReference type="GO" id="GO:0003676">
    <property type="term" value="F:nucleic acid binding"/>
    <property type="evidence" value="ECO:0007669"/>
    <property type="project" value="InterPro"/>
</dbReference>
<protein>
    <recommendedName>
        <fullName evidence="3">Transposable element Tc3 transposase</fullName>
    </recommendedName>
</protein>
<organism evidence="2">
    <name type="scientific">Harpegnathos saltator</name>
    <name type="common">Jerdon's jumping ant</name>
    <dbReference type="NCBI Taxonomy" id="610380"/>
    <lineage>
        <taxon>Eukaryota</taxon>
        <taxon>Metazoa</taxon>
        <taxon>Ecdysozoa</taxon>
        <taxon>Arthropoda</taxon>
        <taxon>Hexapoda</taxon>
        <taxon>Insecta</taxon>
        <taxon>Pterygota</taxon>
        <taxon>Neoptera</taxon>
        <taxon>Endopterygota</taxon>
        <taxon>Hymenoptera</taxon>
        <taxon>Apocrita</taxon>
        <taxon>Aculeata</taxon>
        <taxon>Formicoidea</taxon>
        <taxon>Formicidae</taxon>
        <taxon>Ponerinae</taxon>
        <taxon>Ponerini</taxon>
        <taxon>Harpegnathos</taxon>
    </lineage>
</organism>
<reference evidence="1 2" key="1">
    <citation type="journal article" date="2010" name="Science">
        <title>Genomic comparison of the ants Camponotus floridanus and Harpegnathos saltator.</title>
        <authorList>
            <person name="Bonasio R."/>
            <person name="Zhang G."/>
            <person name="Ye C."/>
            <person name="Mutti N.S."/>
            <person name="Fang X."/>
            <person name="Qin N."/>
            <person name="Donahue G."/>
            <person name="Yang P."/>
            <person name="Li Q."/>
            <person name="Li C."/>
            <person name="Zhang P."/>
            <person name="Huang Z."/>
            <person name="Berger S.L."/>
            <person name="Reinberg D."/>
            <person name="Wang J."/>
            <person name="Liebig J."/>
        </authorList>
    </citation>
    <scope>NUCLEOTIDE SEQUENCE [LARGE SCALE GENOMIC DNA]</scope>
    <source>
        <strain evidence="1 2">R22 G/1</strain>
    </source>
</reference>
<feature type="non-terminal residue" evidence="1">
    <location>
        <position position="1"/>
    </location>
</feature>
<keyword evidence="2" id="KW-1185">Reference proteome</keyword>
<sequence length="129" mass="14813">WQQDGATAHTAQDTMAALRRVFGPNRLISRGSRFPWPRRSPDLSAADYFLWGYLKDRVYGDRVEHRRAGDVDRDDRRARRPRTIDELKAAIVREVDALNEPSARSLLRAVMENLVAQAKECSRERGGHL</sequence>
<feature type="non-terminal residue" evidence="1">
    <location>
        <position position="129"/>
    </location>
</feature>
<evidence type="ECO:0008006" key="3">
    <source>
        <dbReference type="Google" id="ProtNLM"/>
    </source>
</evidence>
<dbReference type="STRING" id="610380.E2BH89"/>
<dbReference type="PANTHER" id="PTHR47326:SF1">
    <property type="entry name" value="HTH PSQ-TYPE DOMAIN-CONTAINING PROTEIN"/>
    <property type="match status" value="1"/>
</dbReference>
<evidence type="ECO:0000313" key="1">
    <source>
        <dbReference type="EMBL" id="EFN84939.1"/>
    </source>
</evidence>
<dbReference type="InParanoid" id="E2BH89"/>
<evidence type="ECO:0000313" key="2">
    <source>
        <dbReference type="Proteomes" id="UP000008237"/>
    </source>
</evidence>